<dbReference type="Proteomes" id="UP000790347">
    <property type="component" value="Unassembled WGS sequence"/>
</dbReference>
<dbReference type="SUPFAM" id="SSF56112">
    <property type="entry name" value="Protein kinase-like (PK-like)"/>
    <property type="match status" value="1"/>
</dbReference>
<dbReference type="EC" id="2.7.11.1" evidence="2"/>
<evidence type="ECO:0000256" key="1">
    <source>
        <dbReference type="ARBA" id="ARBA00009196"/>
    </source>
</evidence>
<comment type="catalytic activity">
    <reaction evidence="10">
        <text>L-threonyl-[protein] + ATP = O-phospho-L-threonyl-[protein] + ADP + H(+)</text>
        <dbReference type="Rhea" id="RHEA:46608"/>
        <dbReference type="Rhea" id="RHEA-COMP:11060"/>
        <dbReference type="Rhea" id="RHEA-COMP:11605"/>
        <dbReference type="ChEBI" id="CHEBI:15378"/>
        <dbReference type="ChEBI" id="CHEBI:30013"/>
        <dbReference type="ChEBI" id="CHEBI:30616"/>
        <dbReference type="ChEBI" id="CHEBI:61977"/>
        <dbReference type="ChEBI" id="CHEBI:456216"/>
        <dbReference type="EC" id="2.7.11.1"/>
    </reaction>
</comment>
<comment type="catalytic activity">
    <reaction evidence="11">
        <text>L-seryl-[protein] + ATP = O-phospho-L-seryl-[protein] + ADP + H(+)</text>
        <dbReference type="Rhea" id="RHEA:17989"/>
        <dbReference type="Rhea" id="RHEA-COMP:9863"/>
        <dbReference type="Rhea" id="RHEA-COMP:11604"/>
        <dbReference type="ChEBI" id="CHEBI:15378"/>
        <dbReference type="ChEBI" id="CHEBI:29999"/>
        <dbReference type="ChEBI" id="CHEBI:30616"/>
        <dbReference type="ChEBI" id="CHEBI:83421"/>
        <dbReference type="ChEBI" id="CHEBI:456216"/>
        <dbReference type="EC" id="2.7.11.1"/>
    </reaction>
</comment>
<keyword evidence="5" id="KW-0479">Metal-binding</keyword>
<comment type="similarity">
    <text evidence="1">Belongs to the protein kinase superfamily. RIO-type Ser/Thr kinase family.</text>
</comment>
<keyword evidence="3" id="KW-0723">Serine/threonine-protein kinase</keyword>
<dbReference type="Pfam" id="PF01163">
    <property type="entry name" value="RIO1"/>
    <property type="match status" value="1"/>
</dbReference>
<evidence type="ECO:0000256" key="5">
    <source>
        <dbReference type="ARBA" id="ARBA00022723"/>
    </source>
</evidence>
<dbReference type="AlphaFoldDB" id="A0A922L1X7"/>
<keyword evidence="12" id="KW-0812">Transmembrane</keyword>
<reference evidence="14" key="1">
    <citation type="submission" date="2013-05" db="EMBL/GenBank/DDBJ databases">
        <authorList>
            <person name="Yim A.K.Y."/>
            <person name="Chan T.F."/>
            <person name="Ji K.M."/>
            <person name="Liu X.Y."/>
            <person name="Zhou J.W."/>
            <person name="Li R.Q."/>
            <person name="Yang K.Y."/>
            <person name="Li J."/>
            <person name="Li M."/>
            <person name="Law P.T.W."/>
            <person name="Wu Y.L."/>
            <person name="Cai Z.L."/>
            <person name="Qin H."/>
            <person name="Bao Y."/>
            <person name="Leung R.K.K."/>
            <person name="Ng P.K.S."/>
            <person name="Zou J."/>
            <person name="Zhong X.J."/>
            <person name="Ran P.X."/>
            <person name="Zhong N.S."/>
            <person name="Liu Z.G."/>
            <person name="Tsui S.K.W."/>
        </authorList>
    </citation>
    <scope>NUCLEOTIDE SEQUENCE</scope>
    <source>
        <strain evidence="14">Derf</strain>
        <tissue evidence="14">Whole organism</tissue>
    </source>
</reference>
<dbReference type="InterPro" id="IPR018934">
    <property type="entry name" value="RIO_dom"/>
</dbReference>
<feature type="transmembrane region" description="Helical" evidence="12">
    <location>
        <begin position="101"/>
        <end position="121"/>
    </location>
</feature>
<protein>
    <recommendedName>
        <fullName evidence="2">non-specific serine/threonine protein kinase</fullName>
        <ecNumber evidence="2">2.7.11.1</ecNumber>
    </recommendedName>
</protein>
<feature type="domain" description="RIO kinase" evidence="13">
    <location>
        <begin position="640"/>
        <end position="884"/>
    </location>
</feature>
<proteinExistence type="inferred from homology"/>
<keyword evidence="8" id="KW-0067">ATP-binding</keyword>
<reference evidence="14" key="2">
    <citation type="journal article" date="2022" name="Res Sq">
        <title>Comparative Genomics Reveals Insights into the Divergent Evolution of Astigmatic Mites and Household Pest Adaptations.</title>
        <authorList>
            <person name="Xiong Q."/>
            <person name="Wan A.T.-Y."/>
            <person name="Liu X.-Y."/>
            <person name="Fung C.S.-H."/>
            <person name="Xiao X."/>
            <person name="Malainual N."/>
            <person name="Hou J."/>
            <person name="Wang L."/>
            <person name="Wang M."/>
            <person name="Yang K."/>
            <person name="Cui Y."/>
            <person name="Leung E."/>
            <person name="Nong W."/>
            <person name="Shin S.-K."/>
            <person name="Au S."/>
            <person name="Jeong K.Y."/>
            <person name="Chew F.T."/>
            <person name="Hui J."/>
            <person name="Leung T.F."/>
            <person name="Tungtrongchitr A."/>
            <person name="Zhong N."/>
            <person name="Liu Z."/>
            <person name="Tsui S."/>
        </authorList>
    </citation>
    <scope>NUCLEOTIDE SEQUENCE</scope>
    <source>
        <strain evidence="14">Derf</strain>
        <tissue evidence="14">Whole organism</tissue>
    </source>
</reference>
<evidence type="ECO:0000256" key="11">
    <source>
        <dbReference type="ARBA" id="ARBA00048679"/>
    </source>
</evidence>
<gene>
    <name evidence="14" type="primary">DSCR3_2</name>
    <name evidence="14" type="ORF">DERF_013028</name>
</gene>
<evidence type="ECO:0000256" key="2">
    <source>
        <dbReference type="ARBA" id="ARBA00012513"/>
    </source>
</evidence>
<dbReference type="PANTHER" id="PTHR45723">
    <property type="entry name" value="SERINE/THREONINE-PROTEIN KINASE RIO1"/>
    <property type="match status" value="1"/>
</dbReference>
<comment type="caution">
    <text evidence="14">The sequence shown here is derived from an EMBL/GenBank/DDBJ whole genome shotgun (WGS) entry which is preliminary data.</text>
</comment>
<evidence type="ECO:0000256" key="4">
    <source>
        <dbReference type="ARBA" id="ARBA00022679"/>
    </source>
</evidence>
<feature type="transmembrane region" description="Helical" evidence="12">
    <location>
        <begin position="198"/>
        <end position="221"/>
    </location>
</feature>
<evidence type="ECO:0000256" key="10">
    <source>
        <dbReference type="ARBA" id="ARBA00047899"/>
    </source>
</evidence>
<keyword evidence="12" id="KW-0472">Membrane</keyword>
<evidence type="ECO:0000259" key="13">
    <source>
        <dbReference type="SMART" id="SM00090"/>
    </source>
</evidence>
<feature type="transmembrane region" description="Helical" evidence="12">
    <location>
        <begin position="61"/>
        <end position="80"/>
    </location>
</feature>
<evidence type="ECO:0000256" key="9">
    <source>
        <dbReference type="ARBA" id="ARBA00022842"/>
    </source>
</evidence>
<keyword evidence="4" id="KW-0808">Transferase</keyword>
<evidence type="ECO:0000256" key="8">
    <source>
        <dbReference type="ARBA" id="ARBA00022840"/>
    </source>
</evidence>
<evidence type="ECO:0000313" key="15">
    <source>
        <dbReference type="Proteomes" id="UP000790347"/>
    </source>
</evidence>
<dbReference type="EMBL" id="ASGP02000007">
    <property type="protein sequence ID" value="KAH9497010.1"/>
    <property type="molecule type" value="Genomic_DNA"/>
</dbReference>
<feature type="transmembrane region" description="Helical" evidence="12">
    <location>
        <begin position="166"/>
        <end position="191"/>
    </location>
</feature>
<dbReference type="Gene3D" id="1.10.510.10">
    <property type="entry name" value="Transferase(Phosphotransferase) domain 1"/>
    <property type="match status" value="1"/>
</dbReference>
<keyword evidence="15" id="KW-1185">Reference proteome</keyword>
<dbReference type="Gene3D" id="3.30.200.20">
    <property type="entry name" value="Phosphorylase Kinase, domain 1"/>
    <property type="match status" value="1"/>
</dbReference>
<evidence type="ECO:0000256" key="6">
    <source>
        <dbReference type="ARBA" id="ARBA00022741"/>
    </source>
</evidence>
<evidence type="ECO:0000256" key="7">
    <source>
        <dbReference type="ARBA" id="ARBA00022777"/>
    </source>
</evidence>
<evidence type="ECO:0000256" key="12">
    <source>
        <dbReference type="SAM" id="Phobius"/>
    </source>
</evidence>
<sequence length="948" mass="111216">MLIIKKNIYPMRPYRKRDIASIFLQNFENLKFFNSRLEFSLSDYEQRQISIRSLQTIQNSIWITTMEILTIITFIICIIWPNNDYTISLRLLERIIKMERIDLIMINLVFAFGLVHCFWLYSFKQATTYQCSLIDCCLANSSCTVNDRFCPEFRSYLINFYAITNMVAIIIIRTIIFAHLILLIINIYAYIHFYQLNILSLIQLIISLPLYSITVIYIAYIMSEICMNTNFLIFTMVFIELRLKQLFEMTKTMLEDDHRNMNPFKIRNILYWKKFQMQYVQLYAETARLNQNNNQQTLMNSENTFVTIVSISIFCFINGLYSRASRLPSYNQRCVRSIFVWIARSQFNKSIPNYYLKRIILRHLIKLNLFITTMTNNRFGFTCVLKRNCYKEMSNKTWSELVSQSSIGQEHQQQSLTSIETLSPPPQQQQSISLNDIMSEQLALDLSVNQCSSRDYKQISNQSENQITPDYENPLNNMTEELECSNDEMLAKLLQHELDLEHDRMLKLEEKQYNANSKVQLSFEKLRRIRDEDLGDSDLDDEIHHEYGEESKHWDFFEQKEKQAPKIGKQGYVVAKNGEVTTKHDIELNKCRNACKVMEFESDIRTGDGGGFPMKLSNNVYNALKVHSISEGKRMARLHEKKEKSSAEKAVDAKSRILLFKLINGGTLETMNGIIATGKESVVIHAIGQNIEKGIPLGEVAVKVFKTTITEFRERIQYIVGDPILEQTGKLSKQNPKLTIPLWAEKEMHNLNRLRKFGIACPEVVLLKKHILIMTFIGREGRPAPTIKNLKFPEELFNRIWTETEKLMIRLYKECDMIHADLSEYNLLWYENKLWCIDVSQSVRTTHPMAFRFLWRDCVNICKFFSKKLCDFKSPCKLFETITGKNMSELEHDAVVIELFDKMENYEKSRKNVDICSFETKQQCEPDMFDELFEKALQQNRAEGFVKA</sequence>
<organism evidence="14 15">
    <name type="scientific">Dermatophagoides farinae</name>
    <name type="common">American house dust mite</name>
    <dbReference type="NCBI Taxonomy" id="6954"/>
    <lineage>
        <taxon>Eukaryota</taxon>
        <taxon>Metazoa</taxon>
        <taxon>Ecdysozoa</taxon>
        <taxon>Arthropoda</taxon>
        <taxon>Chelicerata</taxon>
        <taxon>Arachnida</taxon>
        <taxon>Acari</taxon>
        <taxon>Acariformes</taxon>
        <taxon>Sarcoptiformes</taxon>
        <taxon>Astigmata</taxon>
        <taxon>Psoroptidia</taxon>
        <taxon>Analgoidea</taxon>
        <taxon>Pyroglyphidae</taxon>
        <taxon>Dermatophagoidinae</taxon>
        <taxon>Dermatophagoides</taxon>
    </lineage>
</organism>
<dbReference type="InterPro" id="IPR018935">
    <property type="entry name" value="RIO_kinase_CS"/>
</dbReference>
<accession>A0A922L1X7</accession>
<dbReference type="PROSITE" id="PS01245">
    <property type="entry name" value="RIO1"/>
    <property type="match status" value="1"/>
</dbReference>
<dbReference type="GO" id="GO:0004674">
    <property type="term" value="F:protein serine/threonine kinase activity"/>
    <property type="evidence" value="ECO:0007669"/>
    <property type="project" value="UniProtKB-KW"/>
</dbReference>
<evidence type="ECO:0000256" key="3">
    <source>
        <dbReference type="ARBA" id="ARBA00022527"/>
    </source>
</evidence>
<keyword evidence="7" id="KW-0418">Kinase</keyword>
<keyword evidence="9" id="KW-0460">Magnesium</keyword>
<name>A0A922L1X7_DERFA</name>
<dbReference type="InterPro" id="IPR051272">
    <property type="entry name" value="RIO-type_Ser/Thr_kinase"/>
</dbReference>
<dbReference type="GO" id="GO:0005524">
    <property type="term" value="F:ATP binding"/>
    <property type="evidence" value="ECO:0007669"/>
    <property type="project" value="UniProtKB-KW"/>
</dbReference>
<feature type="transmembrane region" description="Helical" evidence="12">
    <location>
        <begin position="304"/>
        <end position="321"/>
    </location>
</feature>
<dbReference type="GO" id="GO:0046872">
    <property type="term" value="F:metal ion binding"/>
    <property type="evidence" value="ECO:0007669"/>
    <property type="project" value="UniProtKB-KW"/>
</dbReference>
<dbReference type="SMART" id="SM00090">
    <property type="entry name" value="RIO"/>
    <property type="match status" value="1"/>
</dbReference>
<keyword evidence="6" id="KW-0547">Nucleotide-binding</keyword>
<evidence type="ECO:0000313" key="14">
    <source>
        <dbReference type="EMBL" id="KAH9497010.1"/>
    </source>
</evidence>
<dbReference type="InterPro" id="IPR011009">
    <property type="entry name" value="Kinase-like_dom_sf"/>
</dbReference>
<dbReference type="InterPro" id="IPR000687">
    <property type="entry name" value="RIO_kinase"/>
</dbReference>
<keyword evidence="12" id="KW-1133">Transmembrane helix</keyword>